<keyword evidence="1" id="KW-0732">Signal</keyword>
<evidence type="ECO:0000256" key="1">
    <source>
        <dbReference type="SAM" id="SignalP"/>
    </source>
</evidence>
<evidence type="ECO:0008006" key="4">
    <source>
        <dbReference type="Google" id="ProtNLM"/>
    </source>
</evidence>
<sequence length="398" mass="44273">MKTFSRKKAAILFLICFVLMTFPSLQIQVKAAESPIMEKTDEEAVFVEAKNIETLHDKDVDIIGETMIVPLHEGETLKIGDIMTLPPSEEHPFGLARKVEAIHSDEYYYYVETSEPLFEELVSDLTVSETIPLQEEYVETASLPKGVTVANYYHSDEKQSFIDGLEYTLDNVSINIGGQEVLVNGFIRLAEANVDVDYEFSRFTFQKFSMVFNSKVQSELQIKTPNGIKIDEDQFEKEIILGELNIPIPYLPSVGVSFKASSILEGSLQGDIETAFSNEVIANIGIVKDENGFRPVNNLENNTNFTIDGKGSTHIQAGLKTDISSYLFSVDFATLTSKLGIYGEAEAFAEMPLNACASGEYGLFTNAHFKLSIGRQSLFDSTFLDYRLPLGSLQTCSI</sequence>
<comment type="caution">
    <text evidence="2">The sequence shown here is derived from an EMBL/GenBank/DDBJ whole genome shotgun (WGS) entry which is preliminary data.</text>
</comment>
<dbReference type="EMBL" id="JAUSTT010000002">
    <property type="protein sequence ID" value="MDQ0174750.1"/>
    <property type="molecule type" value="Genomic_DNA"/>
</dbReference>
<evidence type="ECO:0000313" key="3">
    <source>
        <dbReference type="Proteomes" id="UP001223586"/>
    </source>
</evidence>
<dbReference type="Proteomes" id="UP001223586">
    <property type="component" value="Unassembled WGS sequence"/>
</dbReference>
<keyword evidence="3" id="KW-1185">Reference proteome</keyword>
<proteinExistence type="predicted"/>
<dbReference type="RefSeq" id="WP_307226477.1">
    <property type="nucleotide sequence ID" value="NZ_JAUSTT010000002.1"/>
</dbReference>
<evidence type="ECO:0000313" key="2">
    <source>
        <dbReference type="EMBL" id="MDQ0174750.1"/>
    </source>
</evidence>
<reference evidence="2 3" key="1">
    <citation type="submission" date="2023-07" db="EMBL/GenBank/DDBJ databases">
        <title>Genomic Encyclopedia of Type Strains, Phase IV (KMG-IV): sequencing the most valuable type-strain genomes for metagenomic binning, comparative biology and taxonomic classification.</title>
        <authorList>
            <person name="Goeker M."/>
        </authorList>
    </citation>
    <scope>NUCLEOTIDE SEQUENCE [LARGE SCALE GENOMIC DNA]</scope>
    <source>
        <strain evidence="2 3">DSM 23837</strain>
    </source>
</reference>
<feature type="signal peptide" evidence="1">
    <location>
        <begin position="1"/>
        <end position="27"/>
    </location>
</feature>
<protein>
    <recommendedName>
        <fullName evidence="4">Peptidoglycan-binding protein</fullName>
    </recommendedName>
</protein>
<organism evidence="2 3">
    <name type="scientific">Bacillus chungangensis</name>
    <dbReference type="NCBI Taxonomy" id="587633"/>
    <lineage>
        <taxon>Bacteria</taxon>
        <taxon>Bacillati</taxon>
        <taxon>Bacillota</taxon>
        <taxon>Bacilli</taxon>
        <taxon>Bacillales</taxon>
        <taxon>Bacillaceae</taxon>
        <taxon>Bacillus</taxon>
    </lineage>
</organism>
<accession>A0ABT9WPQ5</accession>
<gene>
    <name evidence="2" type="ORF">J2S08_000583</name>
</gene>
<feature type="chain" id="PRO_5046195006" description="Peptidoglycan-binding protein" evidence="1">
    <location>
        <begin position="28"/>
        <end position="398"/>
    </location>
</feature>
<name>A0ABT9WPQ5_9BACI</name>